<dbReference type="AlphaFoldDB" id="A0A426Y9T5"/>
<dbReference type="Proteomes" id="UP000287651">
    <property type="component" value="Unassembled WGS sequence"/>
</dbReference>
<name>A0A426Y9T5_ENSVE</name>
<evidence type="ECO:0000313" key="2">
    <source>
        <dbReference type="EMBL" id="RRT48458.1"/>
    </source>
</evidence>
<organism evidence="2 3">
    <name type="scientific">Ensete ventricosum</name>
    <name type="common">Abyssinian banana</name>
    <name type="synonym">Musa ensete</name>
    <dbReference type="NCBI Taxonomy" id="4639"/>
    <lineage>
        <taxon>Eukaryota</taxon>
        <taxon>Viridiplantae</taxon>
        <taxon>Streptophyta</taxon>
        <taxon>Embryophyta</taxon>
        <taxon>Tracheophyta</taxon>
        <taxon>Spermatophyta</taxon>
        <taxon>Magnoliopsida</taxon>
        <taxon>Liliopsida</taxon>
        <taxon>Zingiberales</taxon>
        <taxon>Musaceae</taxon>
        <taxon>Ensete</taxon>
    </lineage>
</organism>
<feature type="compositionally biased region" description="Basic and acidic residues" evidence="1">
    <location>
        <begin position="26"/>
        <end position="35"/>
    </location>
</feature>
<feature type="compositionally biased region" description="Basic and acidic residues" evidence="1">
    <location>
        <begin position="52"/>
        <end position="80"/>
    </location>
</feature>
<reference evidence="2 3" key="1">
    <citation type="journal article" date="2014" name="Agronomy (Basel)">
        <title>A Draft Genome Sequence for Ensete ventricosum, the Drought-Tolerant Tree Against Hunger.</title>
        <authorList>
            <person name="Harrison J."/>
            <person name="Moore K.A."/>
            <person name="Paszkiewicz K."/>
            <person name="Jones T."/>
            <person name="Grant M."/>
            <person name="Ambacheew D."/>
            <person name="Muzemil S."/>
            <person name="Studholme D.J."/>
        </authorList>
    </citation>
    <scope>NUCLEOTIDE SEQUENCE [LARGE SCALE GENOMIC DNA]</scope>
</reference>
<gene>
    <name evidence="2" type="ORF">B296_00051102</name>
</gene>
<comment type="caution">
    <text evidence="2">The sequence shown here is derived from an EMBL/GenBank/DDBJ whole genome shotgun (WGS) entry which is preliminary data.</text>
</comment>
<sequence>MAGGNVESIQRMIWWKRTSQMAKRPWRLEGRESNPRQRRQNYRRGGGVTVEEVSRRLEGVGERSNGNKEEKREPQRRWAEAARGGR</sequence>
<evidence type="ECO:0000313" key="3">
    <source>
        <dbReference type="Proteomes" id="UP000287651"/>
    </source>
</evidence>
<evidence type="ECO:0000256" key="1">
    <source>
        <dbReference type="SAM" id="MobiDB-lite"/>
    </source>
</evidence>
<protein>
    <submittedName>
        <fullName evidence="2">Uncharacterized protein</fullName>
    </submittedName>
</protein>
<dbReference type="EMBL" id="AMZH03013942">
    <property type="protein sequence ID" value="RRT48458.1"/>
    <property type="molecule type" value="Genomic_DNA"/>
</dbReference>
<accession>A0A426Y9T5</accession>
<proteinExistence type="predicted"/>
<feature type="region of interest" description="Disordered" evidence="1">
    <location>
        <begin position="25"/>
        <end position="86"/>
    </location>
</feature>